<dbReference type="PANTHER" id="PTHR30218:SF0">
    <property type="entry name" value="POLYPHOSPHATE KINASE"/>
    <property type="match status" value="1"/>
</dbReference>
<evidence type="ECO:0000256" key="7">
    <source>
        <dbReference type="RuleBase" id="RU003800"/>
    </source>
</evidence>
<evidence type="ECO:0000256" key="6">
    <source>
        <dbReference type="HAMAP-Rule" id="MF_00347"/>
    </source>
</evidence>
<keyword evidence="2 6" id="KW-0808">Transferase</keyword>
<feature type="domain" description="Polyphosphate kinase N-terminal" evidence="9">
    <location>
        <begin position="11"/>
        <end position="112"/>
    </location>
</feature>
<dbReference type="GO" id="GO:0046872">
    <property type="term" value="F:metal ion binding"/>
    <property type="evidence" value="ECO:0007669"/>
    <property type="project" value="UniProtKB-KW"/>
</dbReference>
<dbReference type="NCBIfam" id="TIGR03705">
    <property type="entry name" value="poly_P_kin"/>
    <property type="match status" value="1"/>
</dbReference>
<dbReference type="Pfam" id="PF13090">
    <property type="entry name" value="PP_kinase_C"/>
    <property type="match status" value="1"/>
</dbReference>
<keyword evidence="1 6" id="KW-0597">Phosphoprotein</keyword>
<dbReference type="EMBL" id="PYGD01000011">
    <property type="protein sequence ID" value="PSK89483.1"/>
    <property type="molecule type" value="Genomic_DNA"/>
</dbReference>
<feature type="binding site" evidence="6">
    <location>
        <position position="467"/>
    </location>
    <ligand>
        <name>ATP</name>
        <dbReference type="ChEBI" id="CHEBI:30616"/>
    </ligand>
</feature>
<reference evidence="12 13" key="1">
    <citation type="submission" date="2018-03" db="EMBL/GenBank/DDBJ databases">
        <title>Genomic Encyclopedia of Type Strains, Phase III (KMG-III): the genomes of soil and plant-associated and newly described type strains.</title>
        <authorList>
            <person name="Whitman W."/>
        </authorList>
    </citation>
    <scope>NUCLEOTIDE SEQUENCE [LARGE SCALE GENOMIC DNA]</scope>
    <source>
        <strain evidence="12 13">CGMCC 1.12700</strain>
    </source>
</reference>
<comment type="cofactor">
    <cofactor evidence="6">
        <name>Mg(2+)</name>
        <dbReference type="ChEBI" id="CHEBI:18420"/>
    </cofactor>
</comment>
<dbReference type="Gene3D" id="3.30.1840.10">
    <property type="entry name" value="Polyphosphate kinase middle domain"/>
    <property type="match status" value="1"/>
</dbReference>
<dbReference type="GO" id="GO:0005524">
    <property type="term" value="F:ATP binding"/>
    <property type="evidence" value="ECO:0007669"/>
    <property type="project" value="UniProtKB-KW"/>
</dbReference>
<dbReference type="RefSeq" id="WP_106524734.1">
    <property type="nucleotide sequence ID" value="NZ_PYGD01000011.1"/>
</dbReference>
<dbReference type="InterPro" id="IPR025198">
    <property type="entry name" value="PPK_N_dom"/>
</dbReference>
<dbReference type="PANTHER" id="PTHR30218">
    <property type="entry name" value="POLYPHOSPHATE KINASE"/>
    <property type="match status" value="1"/>
</dbReference>
<evidence type="ECO:0000259" key="9">
    <source>
        <dbReference type="Pfam" id="PF13089"/>
    </source>
</evidence>
<evidence type="ECO:0000313" key="12">
    <source>
        <dbReference type="EMBL" id="PSK89483.1"/>
    </source>
</evidence>
<feature type="active site" description="Phosphohistidine intermediate" evidence="6">
    <location>
        <position position="434"/>
    </location>
</feature>
<evidence type="ECO:0000256" key="5">
    <source>
        <dbReference type="ARBA" id="ARBA00022840"/>
    </source>
</evidence>
<dbReference type="InterPro" id="IPR041108">
    <property type="entry name" value="PP_kinase_C_1"/>
</dbReference>
<dbReference type="Gene3D" id="3.30.870.10">
    <property type="entry name" value="Endonuclease Chain A"/>
    <property type="match status" value="2"/>
</dbReference>
<keyword evidence="3 6" id="KW-0547">Nucleotide-binding</keyword>
<comment type="PTM">
    <text evidence="6 7">An intermediate of this reaction is the autophosphorylated ppk in which a phosphate is covalently linked to a histidine residue through a N-P bond.</text>
</comment>
<dbReference type="SUPFAM" id="SSF56024">
    <property type="entry name" value="Phospholipase D/nuclease"/>
    <property type="match status" value="2"/>
</dbReference>
<feature type="binding site" evidence="6">
    <location>
        <position position="595"/>
    </location>
    <ligand>
        <name>ATP</name>
        <dbReference type="ChEBI" id="CHEBI:30616"/>
    </ligand>
</feature>
<evidence type="ECO:0000259" key="10">
    <source>
        <dbReference type="Pfam" id="PF13090"/>
    </source>
</evidence>
<dbReference type="GO" id="GO:0006799">
    <property type="term" value="P:polyphosphate biosynthetic process"/>
    <property type="evidence" value="ECO:0007669"/>
    <property type="project" value="UniProtKB-UniRule"/>
</dbReference>
<sequence length="692" mass="79845">MKKTKNTSIIRDMSWLAFNDRVMQEAKDDTNHIYDRLRFLGIFSNNQDEFFRVRVAALSRMLKLGKAAKMHLEQNPEKILQAIQDRVKEQQRDFDATYAGIIRELGKNNIFIKNEKQLSSKQQSFIKAYFEEKARTQIVPLMIESIPQLPLLHDKSIYLACVLGSNENPMMQRYALIEIPTRNLPRFVLLPSEKDTRDIILLEDIIRWNLPNLFAPFGFNRFLGYIIKVTRDAEFDLDYDVNKNLVDELEKGVKNRKKGKATRFVYDRHIDPGLLDYLTKRLSLTKKDNLIAGGRIHNFKDFMDFPSTIFHDLVPRQKPLVHPLLIQPCRIMEVLNRKDVMLHMPYHSFDSIIDLLREAAIDPFVQSIKITCYRLAKDSKIVNALINAVRNGKSVTAVLELRARFDEEANMLWKTQLEDEGVNVILGLPDMKIHAKICVIKKREFEHTKEYGFISTGNFNENTAQFYGDHCLLTSDRRIMADINRVFNYLEFPVQKAAQLKACKTLPTSPLTMRSAFVNLIDKEIKAAKNGKEAGIIVKLNSLVDTVLIDKLYDAANAGVKVSLIIRGICCVLTKQKTFKQPIKAISIIDEYLEHARVFVFHNDGDPKVYLSSADWMVRNLDHRVEVATPIFDKEIAQELIDILNIQLSENVKGRILDNNQRNEYVPVEEDAPEIRSQVAIYDFLLNKTIAI</sequence>
<comment type="similarity">
    <text evidence="6 7">Belongs to the polyphosphate kinase 1 (PPK1) family.</text>
</comment>
<evidence type="ECO:0000256" key="2">
    <source>
        <dbReference type="ARBA" id="ARBA00022679"/>
    </source>
</evidence>
<comment type="function">
    <text evidence="6 7">Catalyzes the reversible transfer of the terminal phosphate of ATP to form a long-chain polyphosphate (polyP).</text>
</comment>
<dbReference type="PIRSF" id="PIRSF015589">
    <property type="entry name" value="PP_kinase"/>
    <property type="match status" value="1"/>
</dbReference>
<dbReference type="NCBIfam" id="NF003917">
    <property type="entry name" value="PRK05443.1-1"/>
    <property type="match status" value="1"/>
</dbReference>
<feature type="domain" description="Polyphosphate kinase middle" evidence="8">
    <location>
        <begin position="121"/>
        <end position="305"/>
    </location>
</feature>
<dbReference type="HAMAP" id="MF_00347">
    <property type="entry name" value="Polyphosphate_kinase"/>
    <property type="match status" value="1"/>
</dbReference>
<feature type="binding site" evidence="6">
    <location>
        <position position="374"/>
    </location>
    <ligand>
        <name>Mg(2+)</name>
        <dbReference type="ChEBI" id="CHEBI:18420"/>
    </ligand>
</feature>
<keyword evidence="13" id="KW-1185">Reference proteome</keyword>
<evidence type="ECO:0000313" key="13">
    <source>
        <dbReference type="Proteomes" id="UP000240572"/>
    </source>
</evidence>
<evidence type="ECO:0000256" key="4">
    <source>
        <dbReference type="ARBA" id="ARBA00022777"/>
    </source>
</evidence>
<dbReference type="Pfam" id="PF13089">
    <property type="entry name" value="PP_kinase_N"/>
    <property type="match status" value="1"/>
</dbReference>
<dbReference type="InterPro" id="IPR036830">
    <property type="entry name" value="PP_kinase_middle_dom_sf"/>
</dbReference>
<keyword evidence="4 6" id="KW-0418">Kinase</keyword>
<feature type="domain" description="Polyphosphate kinase C-terminal" evidence="10">
    <location>
        <begin position="507"/>
        <end position="678"/>
    </location>
</feature>
<evidence type="ECO:0000256" key="1">
    <source>
        <dbReference type="ARBA" id="ARBA00022553"/>
    </source>
</evidence>
<protein>
    <recommendedName>
        <fullName evidence="6 7">Polyphosphate kinase</fullName>
        <ecNumber evidence="6 7">2.7.4.1</ecNumber>
    </recommendedName>
    <alternativeName>
        <fullName evidence="6">ATP-polyphosphate phosphotransferase</fullName>
    </alternativeName>
    <alternativeName>
        <fullName evidence="6">Polyphosphoric acid kinase</fullName>
    </alternativeName>
</protein>
<comment type="caution">
    <text evidence="12">The sequence shown here is derived from an EMBL/GenBank/DDBJ whole genome shotgun (WGS) entry which is preliminary data.</text>
</comment>
<dbReference type="EC" id="2.7.4.1" evidence="6 7"/>
<dbReference type="InterPro" id="IPR025200">
    <property type="entry name" value="PPK_C_dom2"/>
</dbReference>
<name>A0A2P8CWY3_9BACT</name>
<keyword evidence="5 6" id="KW-0067">ATP-binding</keyword>
<dbReference type="SUPFAM" id="SSF143724">
    <property type="entry name" value="PHP14-like"/>
    <property type="match status" value="1"/>
</dbReference>
<dbReference type="Proteomes" id="UP000240572">
    <property type="component" value="Unassembled WGS sequence"/>
</dbReference>
<feature type="binding site" evidence="6">
    <location>
        <position position="46"/>
    </location>
    <ligand>
        <name>ATP</name>
        <dbReference type="ChEBI" id="CHEBI:30616"/>
    </ligand>
</feature>
<accession>A0A2P8CWY3</accession>
<organism evidence="12 13">
    <name type="scientific">Taibaiella chishuiensis</name>
    <dbReference type="NCBI Taxonomy" id="1434707"/>
    <lineage>
        <taxon>Bacteria</taxon>
        <taxon>Pseudomonadati</taxon>
        <taxon>Bacteroidota</taxon>
        <taxon>Chitinophagia</taxon>
        <taxon>Chitinophagales</taxon>
        <taxon>Chitinophagaceae</taxon>
        <taxon>Taibaiella</taxon>
    </lineage>
</organism>
<dbReference type="OrthoDB" id="9761456at2"/>
<dbReference type="InterPro" id="IPR036832">
    <property type="entry name" value="PPK_N_dom_sf"/>
</dbReference>
<keyword evidence="6" id="KW-0460">Magnesium</keyword>
<dbReference type="GO" id="GO:0009358">
    <property type="term" value="C:polyphosphate kinase complex"/>
    <property type="evidence" value="ECO:0007669"/>
    <property type="project" value="InterPro"/>
</dbReference>
<evidence type="ECO:0000256" key="3">
    <source>
        <dbReference type="ARBA" id="ARBA00022741"/>
    </source>
</evidence>
<feature type="binding site" evidence="6">
    <location>
        <position position="567"/>
    </location>
    <ligand>
        <name>ATP</name>
        <dbReference type="ChEBI" id="CHEBI:30616"/>
    </ligand>
</feature>
<gene>
    <name evidence="6" type="primary">ppk</name>
    <name evidence="12" type="ORF">B0I18_11137</name>
</gene>
<keyword evidence="6" id="KW-0479">Metal-binding</keyword>
<dbReference type="Gene3D" id="1.20.58.310">
    <property type="entry name" value="Polyphosphate kinase N-terminal domain"/>
    <property type="match status" value="1"/>
</dbReference>
<evidence type="ECO:0000259" key="11">
    <source>
        <dbReference type="Pfam" id="PF17941"/>
    </source>
</evidence>
<dbReference type="CDD" id="cd09164">
    <property type="entry name" value="PLDc_EcPPK1_C1_like"/>
    <property type="match status" value="1"/>
</dbReference>
<dbReference type="Pfam" id="PF02503">
    <property type="entry name" value="PP_kinase"/>
    <property type="match status" value="1"/>
</dbReference>
<dbReference type="CDD" id="cd09167">
    <property type="entry name" value="PLDc_EcPPK1_C2_like"/>
    <property type="match status" value="1"/>
</dbReference>
<proteinExistence type="inferred from homology"/>
<dbReference type="SUPFAM" id="SSF140356">
    <property type="entry name" value="PPK N-terminal domain-like"/>
    <property type="match status" value="1"/>
</dbReference>
<feature type="domain" description="Polyphosphate kinase C-terminal" evidence="11">
    <location>
        <begin position="331"/>
        <end position="492"/>
    </location>
</feature>
<comment type="catalytic activity">
    <reaction evidence="6 7">
        <text>[phosphate](n) + ATP = [phosphate](n+1) + ADP</text>
        <dbReference type="Rhea" id="RHEA:19573"/>
        <dbReference type="Rhea" id="RHEA-COMP:9859"/>
        <dbReference type="Rhea" id="RHEA-COMP:14280"/>
        <dbReference type="ChEBI" id="CHEBI:16838"/>
        <dbReference type="ChEBI" id="CHEBI:30616"/>
        <dbReference type="ChEBI" id="CHEBI:456216"/>
        <dbReference type="EC" id="2.7.4.1"/>
    </reaction>
</comment>
<dbReference type="AlphaFoldDB" id="A0A2P8CWY3"/>
<feature type="binding site" evidence="6">
    <location>
        <position position="404"/>
    </location>
    <ligand>
        <name>Mg(2+)</name>
        <dbReference type="ChEBI" id="CHEBI:18420"/>
    </ligand>
</feature>
<evidence type="ECO:0000259" key="8">
    <source>
        <dbReference type="Pfam" id="PF02503"/>
    </source>
</evidence>
<dbReference type="GO" id="GO:0008976">
    <property type="term" value="F:polyphosphate kinase activity"/>
    <property type="evidence" value="ECO:0007669"/>
    <property type="project" value="UniProtKB-UniRule"/>
</dbReference>
<dbReference type="Pfam" id="PF17941">
    <property type="entry name" value="PP_kinase_C_1"/>
    <property type="match status" value="1"/>
</dbReference>
<dbReference type="InterPro" id="IPR024953">
    <property type="entry name" value="PP_kinase_middle"/>
</dbReference>
<dbReference type="InterPro" id="IPR003414">
    <property type="entry name" value="PP_kinase"/>
</dbReference>